<name>A0ABQ9GJS5_9NEOP</name>
<evidence type="ECO:0000256" key="1">
    <source>
        <dbReference type="SAM" id="MobiDB-lite"/>
    </source>
</evidence>
<feature type="region of interest" description="Disordered" evidence="1">
    <location>
        <begin position="347"/>
        <end position="371"/>
    </location>
</feature>
<accession>A0ABQ9GJS5</accession>
<organism evidence="2 3">
    <name type="scientific">Dryococelus australis</name>
    <dbReference type="NCBI Taxonomy" id="614101"/>
    <lineage>
        <taxon>Eukaryota</taxon>
        <taxon>Metazoa</taxon>
        <taxon>Ecdysozoa</taxon>
        <taxon>Arthropoda</taxon>
        <taxon>Hexapoda</taxon>
        <taxon>Insecta</taxon>
        <taxon>Pterygota</taxon>
        <taxon>Neoptera</taxon>
        <taxon>Polyneoptera</taxon>
        <taxon>Phasmatodea</taxon>
        <taxon>Verophasmatodea</taxon>
        <taxon>Anareolatae</taxon>
        <taxon>Phasmatidae</taxon>
        <taxon>Eurycanthinae</taxon>
        <taxon>Dryococelus</taxon>
    </lineage>
</organism>
<sequence length="504" mass="57103">MAISTAYWLSAVTVEGDDRAGGLQEVSTTMDQLQHNGVRWRPARGSGVKRIEYFQFSYVEFYAGQSRDNISNHEIHFHTSTVILLRERYGDCIPLCLTREPPYLQLKTSVTAILPAEQSCGTERLAQTLSLHGCMSDTRRYSHVPEYGPVRLLTSHQGEPGLIPDRFTPDFRKWESCRTMPLVSEFSRGSPPPPIISFSPHLTLVGSQDLAATGRIKYILVELHTHDRLRREGWQACAVRGTQDYRTSPPCCPPETGAVLRARTASDQYRPYVRHSPRHPSTLQHQPYLRAFQAQADADNLNALDVDALRRNLLRPDWLPFIATHRTIVEPALPSRSSQQLRVKCGMERRRNARPDKRKIPEKTRKPAASSVRNFGSDLAGYRTRFAKVSNHTIYEADKRGGGGIRRAYNYYNHRRQAQSSPAEMFSATLEGLARDPGVSASDRKIRELVQLTPDCGATVKLYDVTPKPPNGRERQDVMREHKKIKGFGRNMRKTAKDSTGERE</sequence>
<feature type="region of interest" description="Disordered" evidence="1">
    <location>
        <begin position="464"/>
        <end position="504"/>
    </location>
</feature>
<dbReference type="EMBL" id="JARBHB010000011">
    <property type="protein sequence ID" value="KAJ8872280.1"/>
    <property type="molecule type" value="Genomic_DNA"/>
</dbReference>
<gene>
    <name evidence="2" type="ORF">PR048_025882</name>
</gene>
<feature type="compositionally biased region" description="Basic and acidic residues" evidence="1">
    <location>
        <begin position="471"/>
        <end position="480"/>
    </location>
</feature>
<dbReference type="Proteomes" id="UP001159363">
    <property type="component" value="Chromosome 10"/>
</dbReference>
<feature type="compositionally biased region" description="Basic and acidic residues" evidence="1">
    <location>
        <begin position="347"/>
        <end position="365"/>
    </location>
</feature>
<reference evidence="2 3" key="1">
    <citation type="submission" date="2023-02" db="EMBL/GenBank/DDBJ databases">
        <title>LHISI_Scaffold_Assembly.</title>
        <authorList>
            <person name="Stuart O.P."/>
            <person name="Cleave R."/>
            <person name="Magrath M.J.L."/>
            <person name="Mikheyev A.S."/>
        </authorList>
    </citation>
    <scope>NUCLEOTIDE SEQUENCE [LARGE SCALE GENOMIC DNA]</scope>
    <source>
        <strain evidence="2">Daus_M_001</strain>
        <tissue evidence="2">Leg muscle</tissue>
    </source>
</reference>
<evidence type="ECO:0000313" key="3">
    <source>
        <dbReference type="Proteomes" id="UP001159363"/>
    </source>
</evidence>
<proteinExistence type="predicted"/>
<feature type="compositionally biased region" description="Basic residues" evidence="1">
    <location>
        <begin position="481"/>
        <end position="494"/>
    </location>
</feature>
<keyword evidence="3" id="KW-1185">Reference proteome</keyword>
<feature type="compositionally biased region" description="Basic and acidic residues" evidence="1">
    <location>
        <begin position="495"/>
        <end position="504"/>
    </location>
</feature>
<evidence type="ECO:0000313" key="2">
    <source>
        <dbReference type="EMBL" id="KAJ8872280.1"/>
    </source>
</evidence>
<comment type="caution">
    <text evidence="2">The sequence shown here is derived from an EMBL/GenBank/DDBJ whole genome shotgun (WGS) entry which is preliminary data.</text>
</comment>
<protein>
    <submittedName>
        <fullName evidence="2">Uncharacterized protein</fullName>
    </submittedName>
</protein>